<sequence>MRFRKSAEHFVYRNRHRNSDQARAEIYDDGGLDENLATDTKLHKTVFFRLFIDEVVTRLPLRTLPPQRTSDNYRSARVPKTHASNCCTAAPTANQQALEAQATEQFRGERPLRPTDPECFPCAKISKRLPGKVFVVQKAKSEQCNPNSGERSRALTYLRADCASC</sequence>
<dbReference type="Proteomes" id="UP000299102">
    <property type="component" value="Unassembled WGS sequence"/>
</dbReference>
<accession>A0A4C1ZZZ0</accession>
<evidence type="ECO:0000313" key="1">
    <source>
        <dbReference type="EMBL" id="GBP94026.1"/>
    </source>
</evidence>
<comment type="caution">
    <text evidence="1">The sequence shown here is derived from an EMBL/GenBank/DDBJ whole genome shotgun (WGS) entry which is preliminary data.</text>
</comment>
<dbReference type="AlphaFoldDB" id="A0A4C1ZZZ0"/>
<evidence type="ECO:0000313" key="2">
    <source>
        <dbReference type="Proteomes" id="UP000299102"/>
    </source>
</evidence>
<dbReference type="EMBL" id="BGZK01002448">
    <property type="protein sequence ID" value="GBP94026.1"/>
    <property type="molecule type" value="Genomic_DNA"/>
</dbReference>
<protein>
    <submittedName>
        <fullName evidence="1">Uncharacterized protein</fullName>
    </submittedName>
</protein>
<proteinExistence type="predicted"/>
<gene>
    <name evidence="1" type="ORF">EVAR_70030_1</name>
</gene>
<organism evidence="1 2">
    <name type="scientific">Eumeta variegata</name>
    <name type="common">Bagworm moth</name>
    <name type="synonym">Eumeta japonica</name>
    <dbReference type="NCBI Taxonomy" id="151549"/>
    <lineage>
        <taxon>Eukaryota</taxon>
        <taxon>Metazoa</taxon>
        <taxon>Ecdysozoa</taxon>
        <taxon>Arthropoda</taxon>
        <taxon>Hexapoda</taxon>
        <taxon>Insecta</taxon>
        <taxon>Pterygota</taxon>
        <taxon>Neoptera</taxon>
        <taxon>Endopterygota</taxon>
        <taxon>Lepidoptera</taxon>
        <taxon>Glossata</taxon>
        <taxon>Ditrysia</taxon>
        <taxon>Tineoidea</taxon>
        <taxon>Psychidae</taxon>
        <taxon>Oiketicinae</taxon>
        <taxon>Eumeta</taxon>
    </lineage>
</organism>
<keyword evidence="2" id="KW-1185">Reference proteome</keyword>
<name>A0A4C1ZZZ0_EUMVA</name>
<reference evidence="1 2" key="1">
    <citation type="journal article" date="2019" name="Commun. Biol.">
        <title>The bagworm genome reveals a unique fibroin gene that provides high tensile strength.</title>
        <authorList>
            <person name="Kono N."/>
            <person name="Nakamura H."/>
            <person name="Ohtoshi R."/>
            <person name="Tomita M."/>
            <person name="Numata K."/>
            <person name="Arakawa K."/>
        </authorList>
    </citation>
    <scope>NUCLEOTIDE SEQUENCE [LARGE SCALE GENOMIC DNA]</scope>
</reference>